<protein>
    <submittedName>
        <fullName evidence="1">DNA damage-inducible protein D</fullName>
    </submittedName>
</protein>
<sequence length="337" mass="37610">MSKDEEGTTVPSQTAKAALENIRRMLKGEIEFPTPGDATAEMIKAAVPVVQSITEEPPFHGTSEEVIAGFENAAKMTAENVEYWSALELMGLFGYGAWKSFEGVIQRAYIACNQSGLTINEHFAEISEKVETQAGIESRIYDIHVTRYGAYLIAQNADSKKKQVAFAQTYFAVQTRRQELKNKYDEQLVEQQRRLSLRNDISVHNKDLADAAKDAGVIQPMEYAEFQNSGYRGLYNGLNAMGIKNAKRLTGNAKILDHMGSTELAANLFRLTQAEEKLRREGIRGKFNANAAHFEVGQKVRKAIADIGGTMPEKLEPAEDINKIRHRLRKEDPPKIA</sequence>
<proteinExistence type="predicted"/>
<comment type="caution">
    <text evidence="1">The sequence shown here is derived from an EMBL/GenBank/DDBJ whole genome shotgun (WGS) entry which is preliminary data.</text>
</comment>
<reference evidence="1 2" key="1">
    <citation type="submission" date="2022-06" db="EMBL/GenBank/DDBJ databases">
        <title>Janthinobacterium kumbetensis sp. nov., isolated from spring water in Turkey.</title>
        <authorList>
            <person name="Inan Bektas K."/>
            <person name="Belduz A.A."/>
            <person name="Canakci S."/>
            <person name="Nalcaoglu A."/>
            <person name="Ceylan E."/>
            <person name="Kati H."/>
        </authorList>
    </citation>
    <scope>NUCLEOTIDE SEQUENCE [LARGE SCALE GENOMIC DNA]</scope>
    <source>
        <strain evidence="1 2">GK</strain>
    </source>
</reference>
<name>A0ABT0WQN5_9BURK</name>
<dbReference type="NCBIfam" id="NF008573">
    <property type="entry name" value="PRK11525.1"/>
    <property type="match status" value="1"/>
</dbReference>
<dbReference type="EMBL" id="JAMQGR010000003">
    <property type="protein sequence ID" value="MCM2566287.1"/>
    <property type="molecule type" value="Genomic_DNA"/>
</dbReference>
<organism evidence="1 2">
    <name type="scientific">Janthinobacterium kumbetense</name>
    <dbReference type="NCBI Taxonomy" id="2950280"/>
    <lineage>
        <taxon>Bacteria</taxon>
        <taxon>Pseudomonadati</taxon>
        <taxon>Pseudomonadota</taxon>
        <taxon>Betaproteobacteria</taxon>
        <taxon>Burkholderiales</taxon>
        <taxon>Oxalobacteraceae</taxon>
        <taxon>Janthinobacterium</taxon>
    </lineage>
</organism>
<evidence type="ECO:0000313" key="1">
    <source>
        <dbReference type="EMBL" id="MCM2566287.1"/>
    </source>
</evidence>
<gene>
    <name evidence="1" type="primary">dinD</name>
    <name evidence="1" type="ORF">NCG91_11835</name>
</gene>
<accession>A0ABT0WQN5</accession>
<dbReference type="RefSeq" id="WP_251349834.1">
    <property type="nucleotide sequence ID" value="NZ_JAMQGR010000003.1"/>
</dbReference>
<evidence type="ECO:0000313" key="2">
    <source>
        <dbReference type="Proteomes" id="UP001202243"/>
    </source>
</evidence>
<keyword evidence="2" id="KW-1185">Reference proteome</keyword>
<dbReference type="Proteomes" id="UP001202243">
    <property type="component" value="Unassembled WGS sequence"/>
</dbReference>